<comment type="catalytic activity">
    <reaction evidence="7">
        <text>adenosine(1518)/adenosine(1519) in 16S rRNA + 4 S-adenosyl-L-methionine = N(6)-dimethyladenosine(1518)/N(6)-dimethyladenosine(1519) in 16S rRNA + 4 S-adenosyl-L-homocysteine + 4 H(+)</text>
        <dbReference type="Rhea" id="RHEA:19609"/>
        <dbReference type="Rhea" id="RHEA-COMP:10232"/>
        <dbReference type="Rhea" id="RHEA-COMP:10233"/>
        <dbReference type="ChEBI" id="CHEBI:15378"/>
        <dbReference type="ChEBI" id="CHEBI:57856"/>
        <dbReference type="ChEBI" id="CHEBI:59789"/>
        <dbReference type="ChEBI" id="CHEBI:74411"/>
        <dbReference type="ChEBI" id="CHEBI:74493"/>
        <dbReference type="EC" id="2.1.1.182"/>
    </reaction>
</comment>
<proteinExistence type="inferred from homology"/>
<evidence type="ECO:0000256" key="3">
    <source>
        <dbReference type="ARBA" id="ARBA00022603"/>
    </source>
</evidence>
<dbReference type="GO" id="GO:0052908">
    <property type="term" value="F:16S rRNA (adenine(1518)-N(6)/adenine(1519)-N(6))-dimethyltransferase activity"/>
    <property type="evidence" value="ECO:0007669"/>
    <property type="project" value="UniProtKB-EC"/>
</dbReference>
<comment type="function">
    <text evidence="7">Specifically dimethylates two adjacent adenosines (A1518 and A1519) in the loop of a conserved hairpin near the 3'-end of 16S rRNA in the 30S particle. May play a critical role in biogenesis of 30S subunits.</text>
</comment>
<dbReference type="NCBIfam" id="TIGR00755">
    <property type="entry name" value="ksgA"/>
    <property type="match status" value="1"/>
</dbReference>
<feature type="binding site" evidence="7 8">
    <location>
        <position position="63"/>
    </location>
    <ligand>
        <name>S-adenosyl-L-methionine</name>
        <dbReference type="ChEBI" id="CHEBI:59789"/>
    </ligand>
</feature>
<evidence type="ECO:0000256" key="7">
    <source>
        <dbReference type="HAMAP-Rule" id="MF_00607"/>
    </source>
</evidence>
<dbReference type="PROSITE" id="PS01131">
    <property type="entry name" value="RRNA_A_DIMETH"/>
    <property type="match status" value="1"/>
</dbReference>
<dbReference type="GO" id="GO:0003723">
    <property type="term" value="F:RNA binding"/>
    <property type="evidence" value="ECO:0007669"/>
    <property type="project" value="UniProtKB-UniRule"/>
</dbReference>
<evidence type="ECO:0000256" key="1">
    <source>
        <dbReference type="ARBA" id="ARBA00022490"/>
    </source>
</evidence>
<accession>A0A2W6MTX3</accession>
<feature type="binding site" evidence="7 8">
    <location>
        <position position="19"/>
    </location>
    <ligand>
        <name>S-adenosyl-L-methionine</name>
        <dbReference type="ChEBI" id="CHEBI:59789"/>
    </ligand>
</feature>
<keyword evidence="3 7" id="KW-0489">Methyltransferase</keyword>
<dbReference type="Gene3D" id="3.40.50.150">
    <property type="entry name" value="Vaccinia Virus protein VP39"/>
    <property type="match status" value="1"/>
</dbReference>
<dbReference type="InterPro" id="IPR001737">
    <property type="entry name" value="KsgA/Erm"/>
</dbReference>
<dbReference type="OrthoDB" id="9814755at2"/>
<evidence type="ECO:0000259" key="9">
    <source>
        <dbReference type="SMART" id="SM00650"/>
    </source>
</evidence>
<keyword evidence="1 7" id="KW-0963">Cytoplasm</keyword>
<keyword evidence="5 7" id="KW-0949">S-adenosyl-L-methionine</keyword>
<keyword evidence="2 7" id="KW-0698">rRNA processing</keyword>
<dbReference type="InterPro" id="IPR020596">
    <property type="entry name" value="rRNA_Ade_Mease_Trfase_CS"/>
</dbReference>
<keyword evidence="4 7" id="KW-0808">Transferase</keyword>
<dbReference type="HAMAP" id="MF_00607">
    <property type="entry name" value="16SrRNA_methyltr_A"/>
    <property type="match status" value="1"/>
</dbReference>
<feature type="binding site" evidence="7 8">
    <location>
        <position position="111"/>
    </location>
    <ligand>
        <name>S-adenosyl-L-methionine</name>
        <dbReference type="ChEBI" id="CHEBI:59789"/>
    </ligand>
</feature>
<feature type="binding site" evidence="7 8">
    <location>
        <position position="91"/>
    </location>
    <ligand>
        <name>S-adenosyl-L-methionine</name>
        <dbReference type="ChEBI" id="CHEBI:59789"/>
    </ligand>
</feature>
<comment type="caution">
    <text evidence="10">The sequence shown here is derived from an EMBL/GenBank/DDBJ whole genome shotgun (WGS) entry which is preliminary data.</text>
</comment>
<dbReference type="PANTHER" id="PTHR11727:SF7">
    <property type="entry name" value="DIMETHYLADENOSINE TRANSFERASE-RELATED"/>
    <property type="match status" value="1"/>
</dbReference>
<evidence type="ECO:0000256" key="4">
    <source>
        <dbReference type="ARBA" id="ARBA00022679"/>
    </source>
</evidence>
<dbReference type="SUPFAM" id="SSF53335">
    <property type="entry name" value="S-adenosyl-L-methionine-dependent methyltransferases"/>
    <property type="match status" value="1"/>
</dbReference>
<comment type="similarity">
    <text evidence="7">Belongs to the class I-like SAM-binding methyltransferase superfamily. rRNA adenine N(6)-methyltransferase family. RsmA subfamily.</text>
</comment>
<dbReference type="AlphaFoldDB" id="A0A2W6MTX3"/>
<keyword evidence="6 7" id="KW-0694">RNA-binding</keyword>
<dbReference type="Gene3D" id="1.10.8.100">
    <property type="entry name" value="Ribosomal RNA adenine dimethylase-like, domain 2"/>
    <property type="match status" value="1"/>
</dbReference>
<dbReference type="GO" id="GO:0005829">
    <property type="term" value="C:cytosol"/>
    <property type="evidence" value="ECO:0007669"/>
    <property type="project" value="TreeGrafter"/>
</dbReference>
<protein>
    <recommendedName>
        <fullName evidence="7">Ribosomal RNA small subunit methyltransferase A</fullName>
        <ecNumber evidence="7">2.1.1.182</ecNumber>
    </recommendedName>
    <alternativeName>
        <fullName evidence="7">16S rRNA (adenine(1518)-N(6)/adenine(1519)-N(6))-dimethyltransferase</fullName>
    </alternativeName>
    <alternativeName>
        <fullName evidence="7">16S rRNA dimethyladenosine transferase</fullName>
    </alternativeName>
    <alternativeName>
        <fullName evidence="7">16S rRNA dimethylase</fullName>
    </alternativeName>
    <alternativeName>
        <fullName evidence="7">S-adenosylmethionine-6-N', N'-adenosyl(rRNA) dimethyltransferase</fullName>
    </alternativeName>
</protein>
<dbReference type="InterPro" id="IPR023165">
    <property type="entry name" value="rRNA_Ade_diMease-like_C"/>
</dbReference>
<dbReference type="CDD" id="cd02440">
    <property type="entry name" value="AdoMet_MTases"/>
    <property type="match status" value="1"/>
</dbReference>
<evidence type="ECO:0000313" key="11">
    <source>
        <dbReference type="Proteomes" id="UP000249746"/>
    </source>
</evidence>
<dbReference type="EMBL" id="NBIU01000036">
    <property type="protein sequence ID" value="PZT47411.1"/>
    <property type="molecule type" value="Genomic_DNA"/>
</dbReference>
<dbReference type="Proteomes" id="UP000249746">
    <property type="component" value="Unassembled WGS sequence"/>
</dbReference>
<dbReference type="Pfam" id="PF00398">
    <property type="entry name" value="RrnaAD"/>
    <property type="match status" value="1"/>
</dbReference>
<feature type="binding site" evidence="7 8">
    <location>
        <position position="43"/>
    </location>
    <ligand>
        <name>S-adenosyl-L-methionine</name>
        <dbReference type="ChEBI" id="CHEBI:59789"/>
    </ligand>
</feature>
<dbReference type="InterPro" id="IPR020598">
    <property type="entry name" value="rRNA_Ade_methylase_Trfase_N"/>
</dbReference>
<comment type="subcellular location">
    <subcellularLocation>
        <location evidence="7">Cytoplasm</location>
    </subcellularLocation>
</comment>
<dbReference type="PANTHER" id="PTHR11727">
    <property type="entry name" value="DIMETHYLADENOSINE TRANSFERASE"/>
    <property type="match status" value="1"/>
</dbReference>
<evidence type="ECO:0000313" key="10">
    <source>
        <dbReference type="EMBL" id="PZT47411.1"/>
    </source>
</evidence>
<dbReference type="PROSITE" id="PS51689">
    <property type="entry name" value="SAM_RNA_A_N6_MT"/>
    <property type="match status" value="1"/>
</dbReference>
<evidence type="ECO:0000256" key="2">
    <source>
        <dbReference type="ARBA" id="ARBA00022552"/>
    </source>
</evidence>
<dbReference type="InterPro" id="IPR011530">
    <property type="entry name" value="rRNA_adenine_dimethylase"/>
</dbReference>
<feature type="domain" description="Ribosomal RNA adenine methylase transferase N-terminal" evidence="9">
    <location>
        <begin position="24"/>
        <end position="195"/>
    </location>
</feature>
<reference evidence="10 11" key="1">
    <citation type="submission" date="2017-03" db="EMBL/GenBank/DDBJ databases">
        <title>Genomic and clinical evidence uncovers the enterohepatic species Helicobacter valdiviensis as a potential human intestinal pathogen.</title>
        <authorList>
            <person name="Fresia P."/>
            <person name="Jara R."/>
            <person name="Sierra R."/>
            <person name="Ferres I."/>
            <person name="Greif G."/>
            <person name="Iraola G."/>
            <person name="Collado L."/>
        </authorList>
    </citation>
    <scope>NUCLEOTIDE SEQUENCE [LARGE SCALE GENOMIC DNA]</scope>
    <source>
        <strain evidence="10 11">WBE14</strain>
    </source>
</reference>
<sequence length="263" mass="29777">MKETNKKALAKKQFGQNFLQDEFVLDKIIQSIPKTNTQIIEIGAGLGDLTNKLLSLGDITAYEVDTELLPYLKERFAKELQNGKLKLQMGDILKIWEGKSFRENPYFLVSNLPYYIATLLVLKAIKDPLCEGFVVMTQKEVAEKFCARAKDSDFGALSVLLGSVGGGELILEVPKEAFIPPPKVTSAVFRCQKTKECDFAFLQNLEKLLQIAFSAPRKTLLNNLQKHYEKEKILEAFAKLEIQANSRPHEIDTPLYHRLLEIL</sequence>
<evidence type="ECO:0000256" key="8">
    <source>
        <dbReference type="PROSITE-ProRule" id="PRU01026"/>
    </source>
</evidence>
<keyword evidence="11" id="KW-1185">Reference proteome</keyword>
<name>A0A2W6MTX3_9HELI</name>
<evidence type="ECO:0000256" key="6">
    <source>
        <dbReference type="ARBA" id="ARBA00022884"/>
    </source>
</evidence>
<feature type="binding site" evidence="7 8">
    <location>
        <position position="17"/>
    </location>
    <ligand>
        <name>S-adenosyl-L-methionine</name>
        <dbReference type="ChEBI" id="CHEBI:59789"/>
    </ligand>
</feature>
<gene>
    <name evidence="7" type="primary">rsmA</name>
    <name evidence="7" type="synonym">ksgA</name>
    <name evidence="10" type="ORF">B6S12_09255</name>
</gene>
<evidence type="ECO:0000256" key="5">
    <source>
        <dbReference type="ARBA" id="ARBA00022691"/>
    </source>
</evidence>
<organism evidence="10 11">
    <name type="scientific">Helicobacter valdiviensis</name>
    <dbReference type="NCBI Taxonomy" id="1458358"/>
    <lineage>
        <taxon>Bacteria</taxon>
        <taxon>Pseudomonadati</taxon>
        <taxon>Campylobacterota</taxon>
        <taxon>Epsilonproteobacteria</taxon>
        <taxon>Campylobacterales</taxon>
        <taxon>Helicobacteraceae</taxon>
        <taxon>Helicobacter</taxon>
    </lineage>
</organism>
<dbReference type="SMART" id="SM00650">
    <property type="entry name" value="rADc"/>
    <property type="match status" value="1"/>
</dbReference>
<dbReference type="InterPro" id="IPR029063">
    <property type="entry name" value="SAM-dependent_MTases_sf"/>
</dbReference>
<dbReference type="EC" id="2.1.1.182" evidence="7"/>